<evidence type="ECO:0000256" key="1">
    <source>
        <dbReference type="SAM" id="Phobius"/>
    </source>
</evidence>
<feature type="transmembrane region" description="Helical" evidence="1">
    <location>
        <begin position="112"/>
        <end position="133"/>
    </location>
</feature>
<evidence type="ECO:0000313" key="2">
    <source>
        <dbReference type="EMBL" id="MDI9256865.1"/>
    </source>
</evidence>
<protein>
    <submittedName>
        <fullName evidence="2">Uncharacterized protein</fullName>
    </submittedName>
</protein>
<feature type="transmembrane region" description="Helical" evidence="1">
    <location>
        <begin position="19"/>
        <end position="37"/>
    </location>
</feature>
<evidence type="ECO:0000313" key="3">
    <source>
        <dbReference type="Proteomes" id="UP001230035"/>
    </source>
</evidence>
<keyword evidence="1" id="KW-1133">Transmembrane helix</keyword>
<comment type="caution">
    <text evidence="2">The sequence shown here is derived from an EMBL/GenBank/DDBJ whole genome shotgun (WGS) entry which is preliminary data.</text>
</comment>
<dbReference type="RefSeq" id="WP_283238550.1">
    <property type="nucleotide sequence ID" value="NZ_JASGBP010000002.1"/>
</dbReference>
<dbReference type="Proteomes" id="UP001230035">
    <property type="component" value="Unassembled WGS sequence"/>
</dbReference>
<proteinExistence type="predicted"/>
<keyword evidence="3" id="KW-1185">Reference proteome</keyword>
<organism evidence="2 3">
    <name type="scientific">Flavobacterium sedimenticola</name>
    <dbReference type="NCBI Taxonomy" id="3043286"/>
    <lineage>
        <taxon>Bacteria</taxon>
        <taxon>Pseudomonadati</taxon>
        <taxon>Bacteroidota</taxon>
        <taxon>Flavobacteriia</taxon>
        <taxon>Flavobacteriales</taxon>
        <taxon>Flavobacteriaceae</taxon>
        <taxon>Flavobacterium</taxon>
    </lineage>
</organism>
<reference evidence="2 3" key="1">
    <citation type="submission" date="2023-05" db="EMBL/GenBank/DDBJ databases">
        <title>Flavobacterium sedimenti sp. nov., isolated from the sediment.</title>
        <authorList>
            <person name="Wu N."/>
        </authorList>
    </citation>
    <scope>NUCLEOTIDE SEQUENCE [LARGE SCALE GENOMIC DNA]</scope>
    <source>
        <strain evidence="2 3">YZ-48</strain>
    </source>
</reference>
<keyword evidence="1" id="KW-0472">Membrane</keyword>
<dbReference type="EMBL" id="JASGBP010000002">
    <property type="protein sequence ID" value="MDI9256865.1"/>
    <property type="molecule type" value="Genomic_DNA"/>
</dbReference>
<accession>A0ABT6XP60</accession>
<name>A0ABT6XP60_9FLAO</name>
<keyword evidence="1" id="KW-0812">Transmembrane</keyword>
<gene>
    <name evidence="2" type="ORF">QHT84_05500</name>
</gene>
<sequence>MGNYNSIDDFVRMLDSAGWFWQGLVVSFVASFLIWLGRKFISIVKYFWVSRTANQEEQIAKHIVHKYHISRNGMYDFMFGYSYSFHKAIRNILPGIISLIFGHALYLIFDKLVFELVGFYVAVQYFINALSWLNPKWAEKKLEDFDFELVKKVAEEFAKYDIHSKNIFDKEHKE</sequence>
<feature type="transmembrane region" description="Helical" evidence="1">
    <location>
        <begin position="88"/>
        <end position="106"/>
    </location>
</feature>